<evidence type="ECO:0000256" key="4">
    <source>
        <dbReference type="ARBA" id="ARBA00022840"/>
    </source>
</evidence>
<dbReference type="InterPro" id="IPR003593">
    <property type="entry name" value="AAA+_ATPase"/>
</dbReference>
<dbReference type="InterPro" id="IPR003439">
    <property type="entry name" value="ABC_transporter-like_ATP-bd"/>
</dbReference>
<gene>
    <name evidence="6" type="ORF">ACFPFW_09515</name>
</gene>
<keyword evidence="3" id="KW-0547">Nucleotide-binding</keyword>
<evidence type="ECO:0000313" key="7">
    <source>
        <dbReference type="Proteomes" id="UP001595796"/>
    </source>
</evidence>
<evidence type="ECO:0000313" key="6">
    <source>
        <dbReference type="EMBL" id="MFC5068250.1"/>
    </source>
</evidence>
<dbReference type="PANTHER" id="PTHR43023:SF3">
    <property type="entry name" value="PROTEIN TRIGALACTOSYLDIACYLGLYCEROL 3, CHLOROPLASTIC"/>
    <property type="match status" value="1"/>
</dbReference>
<dbReference type="PROSITE" id="PS50893">
    <property type="entry name" value="ABC_TRANSPORTER_2"/>
    <property type="match status" value="1"/>
</dbReference>
<dbReference type="Gene3D" id="3.40.50.300">
    <property type="entry name" value="P-loop containing nucleotide triphosphate hydrolases"/>
    <property type="match status" value="1"/>
</dbReference>
<dbReference type="RefSeq" id="WP_114955835.1">
    <property type="nucleotide sequence ID" value="NZ_JBHSJF010000006.1"/>
</dbReference>
<keyword evidence="2" id="KW-0813">Transport</keyword>
<dbReference type="Pfam" id="PF00005">
    <property type="entry name" value="ABC_tran"/>
    <property type="match status" value="1"/>
</dbReference>
<dbReference type="PROSITE" id="PS00211">
    <property type="entry name" value="ABC_TRANSPORTER_1"/>
    <property type="match status" value="1"/>
</dbReference>
<accession>A0ABV9YZJ4</accession>
<dbReference type="SUPFAM" id="SSF52540">
    <property type="entry name" value="P-loop containing nucleoside triphosphate hydrolases"/>
    <property type="match status" value="1"/>
</dbReference>
<evidence type="ECO:0000256" key="3">
    <source>
        <dbReference type="ARBA" id="ARBA00022741"/>
    </source>
</evidence>
<reference evidence="7" key="1">
    <citation type="journal article" date="2019" name="Int. J. Syst. Evol. Microbiol.">
        <title>The Global Catalogue of Microorganisms (GCM) 10K type strain sequencing project: providing services to taxonomists for standard genome sequencing and annotation.</title>
        <authorList>
            <consortium name="The Broad Institute Genomics Platform"/>
            <consortium name="The Broad Institute Genome Sequencing Center for Infectious Disease"/>
            <person name="Wu L."/>
            <person name="Ma J."/>
        </authorList>
    </citation>
    <scope>NUCLEOTIDE SEQUENCE [LARGE SCALE GENOMIC DNA]</scope>
    <source>
        <strain evidence="7">CGMCC 1.16444</strain>
    </source>
</reference>
<comment type="similarity">
    <text evidence="1">Belongs to the ABC transporter superfamily.</text>
</comment>
<dbReference type="EMBL" id="JBHSJF010000006">
    <property type="protein sequence ID" value="MFC5068250.1"/>
    <property type="molecule type" value="Genomic_DNA"/>
</dbReference>
<keyword evidence="4 6" id="KW-0067">ATP-binding</keyword>
<dbReference type="InterPro" id="IPR017871">
    <property type="entry name" value="ABC_transporter-like_CS"/>
</dbReference>
<evidence type="ECO:0000256" key="2">
    <source>
        <dbReference type="ARBA" id="ARBA00022448"/>
    </source>
</evidence>
<feature type="domain" description="ABC transporter" evidence="5">
    <location>
        <begin position="22"/>
        <end position="259"/>
    </location>
</feature>
<dbReference type="SMART" id="SM00382">
    <property type="entry name" value="AAA"/>
    <property type="match status" value="1"/>
</dbReference>
<sequence length="270" mass="29635">MALTEEYYLPHSEPVPGREAIIRVRDLAAGFGERLIVDGLNLDVWRGEILGVVGASGTGKSVLTRTIIGLVPKRRGTVEVFGVDLDRASLKEGLAVERRWGVLFQQGALFSSLTVKQNIQVPLREHTNFSPRLLEEIAMLKLELVGLKPRAADLYPSELSGGMIKRAALARALALDPELIFLDEPTSGLDPIGAQDFDDLILTLRRTLGLTVFMVTHDLDSLSRACDRIAALGEKKVLAEGPFSEMRKATHPWLKDYFQGPRARAAQGLS</sequence>
<keyword evidence="7" id="KW-1185">Reference proteome</keyword>
<evidence type="ECO:0000256" key="1">
    <source>
        <dbReference type="ARBA" id="ARBA00005417"/>
    </source>
</evidence>
<dbReference type="GO" id="GO:0005524">
    <property type="term" value="F:ATP binding"/>
    <property type="evidence" value="ECO:0007669"/>
    <property type="project" value="UniProtKB-KW"/>
</dbReference>
<comment type="caution">
    <text evidence="6">The sequence shown here is derived from an EMBL/GenBank/DDBJ whole genome shotgun (WGS) entry which is preliminary data.</text>
</comment>
<dbReference type="PANTHER" id="PTHR43023">
    <property type="entry name" value="PROTEIN TRIGALACTOSYLDIACYLGLYCEROL 3, CHLOROPLASTIC"/>
    <property type="match status" value="1"/>
</dbReference>
<organism evidence="6 7">
    <name type="scientific">Flaviflagellibacter deserti</name>
    <dbReference type="NCBI Taxonomy" id="2267266"/>
    <lineage>
        <taxon>Bacteria</taxon>
        <taxon>Pseudomonadati</taxon>
        <taxon>Pseudomonadota</taxon>
        <taxon>Alphaproteobacteria</taxon>
        <taxon>Hyphomicrobiales</taxon>
        <taxon>Flaviflagellibacter</taxon>
    </lineage>
</organism>
<proteinExistence type="inferred from homology"/>
<dbReference type="Proteomes" id="UP001595796">
    <property type="component" value="Unassembled WGS sequence"/>
</dbReference>
<name>A0ABV9YZJ4_9HYPH</name>
<protein>
    <submittedName>
        <fullName evidence="6">ABC transporter ATP-binding protein</fullName>
    </submittedName>
</protein>
<dbReference type="InterPro" id="IPR027417">
    <property type="entry name" value="P-loop_NTPase"/>
</dbReference>
<evidence type="ECO:0000259" key="5">
    <source>
        <dbReference type="PROSITE" id="PS50893"/>
    </source>
</evidence>